<dbReference type="SUPFAM" id="SSF48056">
    <property type="entry name" value="Di-copper centre-containing domain"/>
    <property type="match status" value="1"/>
</dbReference>
<proteinExistence type="predicted"/>
<evidence type="ECO:0000256" key="3">
    <source>
        <dbReference type="SAM" id="MobiDB-lite"/>
    </source>
</evidence>
<dbReference type="InterPro" id="IPR050316">
    <property type="entry name" value="Tyrosinase/Hemocyanin"/>
</dbReference>
<evidence type="ECO:0000256" key="1">
    <source>
        <dbReference type="ARBA" id="ARBA00022723"/>
    </source>
</evidence>
<dbReference type="EMBL" id="CP012850">
    <property type="protein sequence ID" value="ALI34562.1"/>
    <property type="molecule type" value="Genomic_DNA"/>
</dbReference>
<reference evidence="6" key="1">
    <citation type="submission" date="2015-10" db="EMBL/GenBank/DDBJ databases">
        <title>Niche specialization of a soil ammonia-oxidizing archaeon, Candidatus Nitrosocosmicus oleophilus.</title>
        <authorList>
            <person name="Jung M.-Y."/>
            <person name="Rhee S.-K."/>
        </authorList>
    </citation>
    <scope>NUCLEOTIDE SEQUENCE [LARGE SCALE GENOMIC DNA]</scope>
    <source>
        <strain evidence="6">MY3</strain>
    </source>
</reference>
<keyword evidence="2" id="KW-0186">Copper</keyword>
<protein>
    <submittedName>
        <fullName evidence="5">O-aminophenol oxidase</fullName>
        <ecNumber evidence="5">1.10.3.4</ecNumber>
    </submittedName>
</protein>
<dbReference type="RefSeq" id="WP_196817198.1">
    <property type="nucleotide sequence ID" value="NZ_CP012850.1"/>
</dbReference>
<dbReference type="PRINTS" id="PR00092">
    <property type="entry name" value="TYROSINASE"/>
</dbReference>
<dbReference type="GeneID" id="60420529"/>
<dbReference type="InterPro" id="IPR008922">
    <property type="entry name" value="Di-copper_centre_dom_sf"/>
</dbReference>
<evidence type="ECO:0000313" key="6">
    <source>
        <dbReference type="Proteomes" id="UP000058925"/>
    </source>
</evidence>
<dbReference type="PANTHER" id="PTHR11474">
    <property type="entry name" value="TYROSINASE FAMILY MEMBER"/>
    <property type="match status" value="1"/>
</dbReference>
<keyword evidence="5" id="KW-0560">Oxidoreductase</keyword>
<dbReference type="Gene3D" id="1.10.1280.10">
    <property type="entry name" value="Di-copper center containing domain from catechol oxidase"/>
    <property type="match status" value="1"/>
</dbReference>
<evidence type="ECO:0000259" key="4">
    <source>
        <dbReference type="Pfam" id="PF00264"/>
    </source>
</evidence>
<dbReference type="Proteomes" id="UP000058925">
    <property type="component" value="Chromosome"/>
</dbReference>
<feature type="region of interest" description="Disordered" evidence="3">
    <location>
        <begin position="323"/>
        <end position="342"/>
    </location>
</feature>
<accession>A0A654M5U9</accession>
<evidence type="ECO:0000256" key="2">
    <source>
        <dbReference type="ARBA" id="ARBA00023008"/>
    </source>
</evidence>
<keyword evidence="1" id="KW-0479">Metal-binding</keyword>
<sequence>MNDVTVPPVRKNIMTIPQSERDNLRNAFIALNTKEDFVFPGNRNDKPFSGGVSYWFKQDEIHQATHVHRGPAFLTWHRELCIRFERLLRMADKTVSLHYWDWNEDPEELFNEQFMGSSQGDAGEPWLSAGFYDHYPNGNNYRGIESASIHGDHDNPADPPIALTRQKKKGTLKDYITKERRAKFHSDKEIIESASYNEMRTKLENVHDYAHMYIGGSIGDPHTAFRDPFVFLIHSNVDRLFAAWQLRKGKEYEYRLNPELVYGYEKDTMALGSTSPFIVVGIKTMLSPWCGIGYPYGINENASPGEKEEPGVIDVRPWTYPENWHRDPQREQERPKNSLDPSVVIPRHYDKFPDAFEYDISRLGNKME</sequence>
<gene>
    <name evidence="5" type="primary">griF</name>
    <name evidence="5" type="ORF">NMY3_00348</name>
</gene>
<feature type="compositionally biased region" description="Basic and acidic residues" evidence="3">
    <location>
        <begin position="323"/>
        <end position="337"/>
    </location>
</feature>
<dbReference type="EC" id="1.10.3.4" evidence="5"/>
<dbReference type="GO" id="GO:0046872">
    <property type="term" value="F:metal ion binding"/>
    <property type="evidence" value="ECO:0007669"/>
    <property type="project" value="UniProtKB-KW"/>
</dbReference>
<dbReference type="OrthoDB" id="12361at2157"/>
<dbReference type="AlphaFoldDB" id="A0A654M5U9"/>
<keyword evidence="6" id="KW-1185">Reference proteome</keyword>
<dbReference type="KEGG" id="taa:NMY3_00348"/>
<organism evidence="5 6">
    <name type="scientific">Candidatus Nitrosocosmicus oleophilus</name>
    <dbReference type="NCBI Taxonomy" id="1353260"/>
    <lineage>
        <taxon>Archaea</taxon>
        <taxon>Nitrososphaerota</taxon>
        <taxon>Nitrososphaeria</taxon>
        <taxon>Nitrososphaerales</taxon>
        <taxon>Nitrososphaeraceae</taxon>
        <taxon>Candidatus Nitrosocosmicus</taxon>
    </lineage>
</organism>
<dbReference type="GO" id="GO:0050149">
    <property type="term" value="F:o-aminophenol oxidase activity"/>
    <property type="evidence" value="ECO:0007669"/>
    <property type="project" value="UniProtKB-EC"/>
</dbReference>
<dbReference type="PANTHER" id="PTHR11474:SF126">
    <property type="entry name" value="TYROSINASE-LIKE PROTEIN TYR-1-RELATED"/>
    <property type="match status" value="1"/>
</dbReference>
<dbReference type="InterPro" id="IPR002227">
    <property type="entry name" value="Tyrosinase_Cu-bd"/>
</dbReference>
<feature type="domain" description="Tyrosinase copper-binding" evidence="4">
    <location>
        <begin position="56"/>
        <end position="246"/>
    </location>
</feature>
<dbReference type="Pfam" id="PF00264">
    <property type="entry name" value="Tyrosinase"/>
    <property type="match status" value="1"/>
</dbReference>
<name>A0A654M5U9_9ARCH</name>
<evidence type="ECO:0000313" key="5">
    <source>
        <dbReference type="EMBL" id="ALI34562.1"/>
    </source>
</evidence>